<dbReference type="PANTHER" id="PTHR34351:SF1">
    <property type="entry name" value="SLR1927 PROTEIN"/>
    <property type="match status" value="1"/>
</dbReference>
<proteinExistence type="predicted"/>
<dbReference type="Proteomes" id="UP001589750">
    <property type="component" value="Unassembled WGS sequence"/>
</dbReference>
<reference evidence="2 3" key="1">
    <citation type="submission" date="2024-09" db="EMBL/GenBank/DDBJ databases">
        <authorList>
            <person name="Sun Q."/>
            <person name="Mori K."/>
        </authorList>
    </citation>
    <scope>NUCLEOTIDE SEQUENCE [LARGE SCALE GENOMIC DNA]</scope>
    <source>
        <strain evidence="2 3">JCM 9626</strain>
    </source>
</reference>
<keyword evidence="1" id="KW-1133">Transmembrane helix</keyword>
<dbReference type="EMBL" id="JBHMDG010000008">
    <property type="protein sequence ID" value="MFB9312654.1"/>
    <property type="molecule type" value="Genomic_DNA"/>
</dbReference>
<evidence type="ECO:0000313" key="2">
    <source>
        <dbReference type="EMBL" id="MFB9312654.1"/>
    </source>
</evidence>
<name>A0ABV5KAH3_9ACTN</name>
<dbReference type="PANTHER" id="PTHR34351">
    <property type="entry name" value="SLR1927 PROTEIN-RELATED"/>
    <property type="match status" value="1"/>
</dbReference>
<keyword evidence="1" id="KW-0812">Transmembrane</keyword>
<organism evidence="2 3">
    <name type="scientific">Nocardioides plantarum</name>
    <dbReference type="NCBI Taxonomy" id="29299"/>
    <lineage>
        <taxon>Bacteria</taxon>
        <taxon>Bacillati</taxon>
        <taxon>Actinomycetota</taxon>
        <taxon>Actinomycetes</taxon>
        <taxon>Propionibacteriales</taxon>
        <taxon>Nocardioidaceae</taxon>
        <taxon>Nocardioides</taxon>
    </lineage>
</organism>
<comment type="caution">
    <text evidence="2">The sequence shown here is derived from an EMBL/GenBank/DDBJ whole genome shotgun (WGS) entry which is preliminary data.</text>
</comment>
<sequence>MSAVRRVLGVVRPLGWLLLGLGVLALAVASRTHWRELVVLGATCLLLLALCLPFLLGRTRVHVVISLAPSRVVAGGSVSGGVDVTNTAGRRMLPTLLEVPVGESLHRYGVPALAAGATNEESFTVRTERRGVIGVGPAITRRGDALGLFSRDAVWAPLQEILVRPPLVPLEEMGAGLLRDLEGVSTDSLSPSDLAFHALREYVPGDDLRHVHWRSSAKAMGASGDSQLLVRQYLDTRRSHATVVVDDAVASWGSDDAFETAMSVAASILVRAVTDEFETSFVCGSSASTGTDGNRALDAVCRAVLGGGHDGLVGAARQAVQLAPDTSLLFLLSGGETGLETVLRASAVFPPEVRRIALLLSDGATPAVSEVSGLSVLRLGDKDELAGLLRWSVR</sequence>
<evidence type="ECO:0000256" key="1">
    <source>
        <dbReference type="SAM" id="Phobius"/>
    </source>
</evidence>
<gene>
    <name evidence="2" type="ORF">ACFFRI_06320</name>
</gene>
<protein>
    <submittedName>
        <fullName evidence="2">DUF58 domain-containing protein</fullName>
    </submittedName>
</protein>
<feature type="transmembrane region" description="Helical" evidence="1">
    <location>
        <begin position="39"/>
        <end position="57"/>
    </location>
</feature>
<keyword evidence="1" id="KW-0472">Membrane</keyword>
<accession>A0ABV5KAH3</accession>
<keyword evidence="3" id="KW-1185">Reference proteome</keyword>
<evidence type="ECO:0000313" key="3">
    <source>
        <dbReference type="Proteomes" id="UP001589750"/>
    </source>
</evidence>
<dbReference type="RefSeq" id="WP_140008172.1">
    <property type="nucleotide sequence ID" value="NZ_JBHMDG010000008.1"/>
</dbReference>